<sequence>MKKLNRNFLALKCVYIYSTSVDQDVNTFMDTVKFVNFEKFDSADAAKQIKAFSQGQMTAQLRKFLLTNLPEVVDGKEINFSLGVANPELGYNIHDATKIPCQISGFVSELLQDVGKLFDSYVENNDVLKVDPGNLDNEVAGGNEDVNEAAAKSSANKESSKVKIGC</sequence>
<dbReference type="PANTHER" id="PTHR10894">
    <property type="entry name" value="NUCLEOLAR PROTEIN 5 NUCLEOLAR PROTEIN NOP5 NOP58"/>
    <property type="match status" value="1"/>
</dbReference>
<accession>A0AAD8HAC9</accession>
<dbReference type="GO" id="GO:0032040">
    <property type="term" value="C:small-subunit processome"/>
    <property type="evidence" value="ECO:0007669"/>
    <property type="project" value="InterPro"/>
</dbReference>
<comment type="caution">
    <text evidence="2">The sequence shown here is derived from an EMBL/GenBank/DDBJ whole genome shotgun (WGS) entry which is preliminary data.</text>
</comment>
<gene>
    <name evidence="2" type="ORF">POM88_038437</name>
</gene>
<protein>
    <submittedName>
        <fullName evidence="2">Uncharacterized protein</fullName>
    </submittedName>
</protein>
<dbReference type="Proteomes" id="UP001237642">
    <property type="component" value="Unassembled WGS sequence"/>
</dbReference>
<proteinExistence type="predicted"/>
<dbReference type="InterPro" id="IPR045056">
    <property type="entry name" value="Nop56/Nop58"/>
</dbReference>
<keyword evidence="3" id="KW-1185">Reference proteome</keyword>
<dbReference type="EMBL" id="JAUIZM010000009">
    <property type="protein sequence ID" value="KAK1362876.1"/>
    <property type="molecule type" value="Genomic_DNA"/>
</dbReference>
<feature type="region of interest" description="Disordered" evidence="1">
    <location>
        <begin position="147"/>
        <end position="166"/>
    </location>
</feature>
<reference evidence="2" key="1">
    <citation type="submission" date="2023-02" db="EMBL/GenBank/DDBJ databases">
        <title>Genome of toxic invasive species Heracleum sosnowskyi carries increased number of genes despite the absence of recent whole-genome duplications.</title>
        <authorList>
            <person name="Schelkunov M."/>
            <person name="Shtratnikova V."/>
            <person name="Makarenko M."/>
            <person name="Klepikova A."/>
            <person name="Omelchenko D."/>
            <person name="Novikova G."/>
            <person name="Obukhova E."/>
            <person name="Bogdanov V."/>
            <person name="Penin A."/>
            <person name="Logacheva M."/>
        </authorList>
    </citation>
    <scope>NUCLEOTIDE SEQUENCE</scope>
    <source>
        <strain evidence="2">Hsosn_3</strain>
        <tissue evidence="2">Leaf</tissue>
    </source>
</reference>
<name>A0AAD8HAC9_9APIA</name>
<feature type="compositionally biased region" description="Low complexity" evidence="1">
    <location>
        <begin position="148"/>
        <end position="157"/>
    </location>
</feature>
<organism evidence="2 3">
    <name type="scientific">Heracleum sosnowskyi</name>
    <dbReference type="NCBI Taxonomy" id="360622"/>
    <lineage>
        <taxon>Eukaryota</taxon>
        <taxon>Viridiplantae</taxon>
        <taxon>Streptophyta</taxon>
        <taxon>Embryophyta</taxon>
        <taxon>Tracheophyta</taxon>
        <taxon>Spermatophyta</taxon>
        <taxon>Magnoliopsida</taxon>
        <taxon>eudicotyledons</taxon>
        <taxon>Gunneridae</taxon>
        <taxon>Pentapetalae</taxon>
        <taxon>asterids</taxon>
        <taxon>campanulids</taxon>
        <taxon>Apiales</taxon>
        <taxon>Apiaceae</taxon>
        <taxon>Apioideae</taxon>
        <taxon>apioid superclade</taxon>
        <taxon>Tordylieae</taxon>
        <taxon>Tordyliinae</taxon>
        <taxon>Heracleum</taxon>
    </lineage>
</organism>
<evidence type="ECO:0000313" key="2">
    <source>
        <dbReference type="EMBL" id="KAK1362876.1"/>
    </source>
</evidence>
<evidence type="ECO:0000256" key="1">
    <source>
        <dbReference type="SAM" id="MobiDB-lite"/>
    </source>
</evidence>
<dbReference type="GO" id="GO:0030515">
    <property type="term" value="F:snoRNA binding"/>
    <property type="evidence" value="ECO:0007669"/>
    <property type="project" value="InterPro"/>
</dbReference>
<evidence type="ECO:0000313" key="3">
    <source>
        <dbReference type="Proteomes" id="UP001237642"/>
    </source>
</evidence>
<dbReference type="PANTHER" id="PTHR10894:SF0">
    <property type="entry name" value="NUCLEOLAR PROTEIN 56"/>
    <property type="match status" value="1"/>
</dbReference>
<dbReference type="GO" id="GO:0031428">
    <property type="term" value="C:box C/D methylation guide snoRNP complex"/>
    <property type="evidence" value="ECO:0007669"/>
    <property type="project" value="InterPro"/>
</dbReference>
<dbReference type="AlphaFoldDB" id="A0AAD8HAC9"/>
<reference evidence="2" key="2">
    <citation type="submission" date="2023-05" db="EMBL/GenBank/DDBJ databases">
        <authorList>
            <person name="Schelkunov M.I."/>
        </authorList>
    </citation>
    <scope>NUCLEOTIDE SEQUENCE</scope>
    <source>
        <strain evidence="2">Hsosn_3</strain>
        <tissue evidence="2">Leaf</tissue>
    </source>
</reference>